<comment type="caution">
    <text evidence="4">The sequence shown here is derived from an EMBL/GenBank/DDBJ whole genome shotgun (WGS) entry which is preliminary data.</text>
</comment>
<dbReference type="Proteomes" id="UP001198701">
    <property type="component" value="Unassembled WGS sequence"/>
</dbReference>
<feature type="domain" description="CBS" evidence="3">
    <location>
        <begin position="7"/>
        <end position="67"/>
    </location>
</feature>
<dbReference type="PROSITE" id="PS51371">
    <property type="entry name" value="CBS"/>
    <property type="match status" value="2"/>
</dbReference>
<dbReference type="InterPro" id="IPR046342">
    <property type="entry name" value="CBS_dom_sf"/>
</dbReference>
<dbReference type="InterPro" id="IPR000644">
    <property type="entry name" value="CBS_dom"/>
</dbReference>
<dbReference type="SUPFAM" id="SSF54631">
    <property type="entry name" value="CBS-domain pair"/>
    <property type="match status" value="1"/>
</dbReference>
<dbReference type="CDD" id="cd17775">
    <property type="entry name" value="CBS_pair_bact_arch"/>
    <property type="match status" value="1"/>
</dbReference>
<sequence>MPVSECCNVDVVCCDADTAVTDVAGLMRKHHVGDVIVTEDQGGKKVPVGIVTDRDIVIETIALQVDVAAFTAGDLMSMPLATVPDEAGIVETLRMMRSHKVRRLPVVTSTGALFGIVTADDLINLLAMELSLMTDAIVDQPLREARLRS</sequence>
<dbReference type="SMART" id="SM00116">
    <property type="entry name" value="CBS"/>
    <property type="match status" value="2"/>
</dbReference>
<dbReference type="Gene3D" id="3.10.580.10">
    <property type="entry name" value="CBS-domain"/>
    <property type="match status" value="1"/>
</dbReference>
<dbReference type="EMBL" id="JAJHPV010000002">
    <property type="protein sequence ID" value="MCC6069491.1"/>
    <property type="molecule type" value="Genomic_DNA"/>
</dbReference>
<gene>
    <name evidence="4" type="ORF">LMJ30_00770</name>
</gene>
<keyword evidence="1 2" id="KW-0129">CBS domain</keyword>
<evidence type="ECO:0000256" key="2">
    <source>
        <dbReference type="PROSITE-ProRule" id="PRU00703"/>
    </source>
</evidence>
<organism evidence="4 5">
    <name type="scientific">Massilia agrisoli</name>
    <dbReference type="NCBI Taxonomy" id="2892444"/>
    <lineage>
        <taxon>Bacteria</taxon>
        <taxon>Pseudomonadati</taxon>
        <taxon>Pseudomonadota</taxon>
        <taxon>Betaproteobacteria</taxon>
        <taxon>Burkholderiales</taxon>
        <taxon>Oxalobacteraceae</taxon>
        <taxon>Telluria group</taxon>
        <taxon>Massilia</taxon>
    </lineage>
</organism>
<accession>A0ABS8INP1</accession>
<reference evidence="4 5" key="1">
    <citation type="submission" date="2021-11" db="EMBL/GenBank/DDBJ databases">
        <authorList>
            <person name="Huq M.A."/>
        </authorList>
    </citation>
    <scope>NUCLEOTIDE SEQUENCE [LARGE SCALE GENOMIC DNA]</scope>
    <source>
        <strain evidence="4 5">MAHUQ-52</strain>
    </source>
</reference>
<evidence type="ECO:0000256" key="1">
    <source>
        <dbReference type="ARBA" id="ARBA00023122"/>
    </source>
</evidence>
<feature type="domain" description="CBS" evidence="3">
    <location>
        <begin position="76"/>
        <end position="132"/>
    </location>
</feature>
<dbReference type="RefSeq" id="WP_229430425.1">
    <property type="nucleotide sequence ID" value="NZ_JAJHPV010000002.1"/>
</dbReference>
<keyword evidence="5" id="KW-1185">Reference proteome</keyword>
<dbReference type="InterPro" id="IPR051257">
    <property type="entry name" value="Diverse_CBS-Domain"/>
</dbReference>
<name>A0ABS8INP1_9BURK</name>
<dbReference type="PANTHER" id="PTHR43080:SF2">
    <property type="entry name" value="CBS DOMAIN-CONTAINING PROTEIN"/>
    <property type="match status" value="1"/>
</dbReference>
<protein>
    <submittedName>
        <fullName evidence="4">CBS domain-containing protein</fullName>
    </submittedName>
</protein>
<evidence type="ECO:0000313" key="5">
    <source>
        <dbReference type="Proteomes" id="UP001198701"/>
    </source>
</evidence>
<evidence type="ECO:0000259" key="3">
    <source>
        <dbReference type="PROSITE" id="PS51371"/>
    </source>
</evidence>
<dbReference type="Pfam" id="PF00571">
    <property type="entry name" value="CBS"/>
    <property type="match status" value="2"/>
</dbReference>
<evidence type="ECO:0000313" key="4">
    <source>
        <dbReference type="EMBL" id="MCC6069491.1"/>
    </source>
</evidence>
<proteinExistence type="predicted"/>
<dbReference type="PANTHER" id="PTHR43080">
    <property type="entry name" value="CBS DOMAIN-CONTAINING PROTEIN CBSX3, MITOCHONDRIAL"/>
    <property type="match status" value="1"/>
</dbReference>